<keyword evidence="4 9" id="KW-0288">FMN</keyword>
<dbReference type="PIRSF" id="PIRSF006621">
    <property type="entry name" value="Dus"/>
    <property type="match status" value="1"/>
</dbReference>
<dbReference type="InterPro" id="IPR013785">
    <property type="entry name" value="Aldolase_TIM"/>
</dbReference>
<evidence type="ECO:0000256" key="10">
    <source>
        <dbReference type="PIRNR" id="PIRNR006621"/>
    </source>
</evidence>
<dbReference type="CDD" id="cd02801">
    <property type="entry name" value="DUS_like_FMN"/>
    <property type="match status" value="1"/>
</dbReference>
<feature type="site" description="Interacts with tRNA; defines subfamily-specific binding signature" evidence="9">
    <location>
        <position position="296"/>
    </location>
</feature>
<dbReference type="HAMAP" id="MF_02041">
    <property type="entry name" value="DusA_subfam"/>
    <property type="match status" value="1"/>
</dbReference>
<evidence type="ECO:0000256" key="6">
    <source>
        <dbReference type="ARBA" id="ARBA00022857"/>
    </source>
</evidence>
<dbReference type="OrthoDB" id="9783413at2"/>
<evidence type="ECO:0000313" key="14">
    <source>
        <dbReference type="EMBL" id="SNB69755.1"/>
    </source>
</evidence>
<dbReference type="GO" id="GO:0000049">
    <property type="term" value="F:tRNA binding"/>
    <property type="evidence" value="ECO:0007669"/>
    <property type="project" value="UniProtKB-UniRule"/>
</dbReference>
<dbReference type="NCBIfam" id="NF008774">
    <property type="entry name" value="PRK11815.1"/>
    <property type="match status" value="1"/>
</dbReference>
<keyword evidence="5 9" id="KW-0819">tRNA processing</keyword>
<feature type="binding site" evidence="9">
    <location>
        <begin position="12"/>
        <end position="14"/>
    </location>
    <ligand>
        <name>FMN</name>
        <dbReference type="ChEBI" id="CHEBI:58210"/>
    </ligand>
</feature>
<dbReference type="EC" id="1.3.1.91" evidence="9"/>
<evidence type="ECO:0000256" key="1">
    <source>
        <dbReference type="ARBA" id="ARBA00001917"/>
    </source>
</evidence>
<dbReference type="InterPro" id="IPR004653">
    <property type="entry name" value="DusA"/>
</dbReference>
<feature type="site" description="Interacts with tRNA; defines subfamily-specific binding signature" evidence="9">
    <location>
        <position position="178"/>
    </location>
</feature>
<comment type="function">
    <text evidence="9">Catalyzes the synthesis of 5,6-dihydrouridine (D), a modified base found in the D-loop of most tRNAs, via the reduction of the C5-C6 double bond in target uridines. Specifically modifies U20 and U20a in tRNAs.</text>
</comment>
<evidence type="ECO:0000256" key="2">
    <source>
        <dbReference type="ARBA" id="ARBA00022555"/>
    </source>
</evidence>
<dbReference type="GO" id="GO:0102266">
    <property type="term" value="F:tRNA-dihydrouridine20a synthase activity"/>
    <property type="evidence" value="ECO:0007669"/>
    <property type="project" value="RHEA"/>
</dbReference>
<accession>A0A212RC39</accession>
<feature type="domain" description="DUS-like FMN-binding" evidence="13">
    <location>
        <begin position="10"/>
        <end position="308"/>
    </location>
</feature>
<feature type="binding site" evidence="9 12">
    <location>
        <begin position="206"/>
        <end position="208"/>
    </location>
    <ligand>
        <name>FMN</name>
        <dbReference type="ChEBI" id="CHEBI:58210"/>
    </ligand>
</feature>
<feature type="binding site" evidence="9 12">
    <location>
        <position position="134"/>
    </location>
    <ligand>
        <name>FMN</name>
        <dbReference type="ChEBI" id="CHEBI:58210"/>
    </ligand>
</feature>
<comment type="catalytic activity">
    <reaction evidence="9">
        <text>5,6-dihydrouridine(20a) in tRNA + NAD(+) = uridine(20a) in tRNA + NADH + H(+)</text>
        <dbReference type="Rhea" id="RHEA:53348"/>
        <dbReference type="Rhea" id="RHEA-COMP:13535"/>
        <dbReference type="Rhea" id="RHEA-COMP:13536"/>
        <dbReference type="ChEBI" id="CHEBI:15378"/>
        <dbReference type="ChEBI" id="CHEBI:57540"/>
        <dbReference type="ChEBI" id="CHEBI:57945"/>
        <dbReference type="ChEBI" id="CHEBI:65315"/>
        <dbReference type="ChEBI" id="CHEBI:74443"/>
    </reaction>
</comment>
<dbReference type="Gene3D" id="1.20.120.1460">
    <property type="match status" value="1"/>
</dbReference>
<keyword evidence="7 9" id="KW-0694">RNA-binding</keyword>
<dbReference type="RefSeq" id="WP_088561622.1">
    <property type="nucleotide sequence ID" value="NZ_FYEH01000007.1"/>
</dbReference>
<dbReference type="SUPFAM" id="SSF51395">
    <property type="entry name" value="FMN-linked oxidoreductases"/>
    <property type="match status" value="1"/>
</dbReference>
<gene>
    <name evidence="9" type="primary">dusA</name>
    <name evidence="14" type="ORF">SAMN07250955_10747</name>
</gene>
<keyword evidence="12" id="KW-0547">Nucleotide-binding</keyword>
<evidence type="ECO:0000259" key="13">
    <source>
        <dbReference type="Pfam" id="PF01207"/>
    </source>
</evidence>
<keyword evidence="3 9" id="KW-0285">Flavoprotein</keyword>
<dbReference type="AlphaFoldDB" id="A0A212RC39"/>
<dbReference type="Proteomes" id="UP000197065">
    <property type="component" value="Unassembled WGS sequence"/>
</dbReference>
<dbReference type="InterPro" id="IPR018517">
    <property type="entry name" value="tRNA_hU_synthase_CS"/>
</dbReference>
<dbReference type="InterPro" id="IPR035587">
    <property type="entry name" value="DUS-like_FMN-bd"/>
</dbReference>
<keyword evidence="15" id="KW-1185">Reference proteome</keyword>
<feature type="binding site" evidence="9 12">
    <location>
        <position position="65"/>
    </location>
    <ligand>
        <name>FMN</name>
        <dbReference type="ChEBI" id="CHEBI:58210"/>
    </ligand>
</feature>
<dbReference type="PROSITE" id="PS01136">
    <property type="entry name" value="UPF0034"/>
    <property type="match status" value="1"/>
</dbReference>
<evidence type="ECO:0000256" key="5">
    <source>
        <dbReference type="ARBA" id="ARBA00022694"/>
    </source>
</evidence>
<evidence type="ECO:0000256" key="12">
    <source>
        <dbReference type="PIRSR" id="PIRSR006621-2"/>
    </source>
</evidence>
<comment type="catalytic activity">
    <reaction evidence="9">
        <text>5,6-dihydrouridine(20) in tRNA + NADP(+) = uridine(20) in tRNA + NADPH + H(+)</text>
        <dbReference type="Rhea" id="RHEA:53336"/>
        <dbReference type="Rhea" id="RHEA-COMP:13533"/>
        <dbReference type="Rhea" id="RHEA-COMP:13534"/>
        <dbReference type="ChEBI" id="CHEBI:15378"/>
        <dbReference type="ChEBI" id="CHEBI:57783"/>
        <dbReference type="ChEBI" id="CHEBI:58349"/>
        <dbReference type="ChEBI" id="CHEBI:65315"/>
        <dbReference type="ChEBI" id="CHEBI:74443"/>
        <dbReference type="EC" id="1.3.1.91"/>
    </reaction>
</comment>
<comment type="similarity">
    <text evidence="9">Belongs to the Dus family. DusA subfamily.</text>
</comment>
<comment type="catalytic activity">
    <reaction evidence="9">
        <text>5,6-dihydrouridine(20) in tRNA + NAD(+) = uridine(20) in tRNA + NADH + H(+)</text>
        <dbReference type="Rhea" id="RHEA:53340"/>
        <dbReference type="Rhea" id="RHEA-COMP:13533"/>
        <dbReference type="Rhea" id="RHEA-COMP:13534"/>
        <dbReference type="ChEBI" id="CHEBI:15378"/>
        <dbReference type="ChEBI" id="CHEBI:57540"/>
        <dbReference type="ChEBI" id="CHEBI:57945"/>
        <dbReference type="ChEBI" id="CHEBI:65315"/>
        <dbReference type="ChEBI" id="CHEBI:74443"/>
        <dbReference type="EC" id="1.3.1.91"/>
    </reaction>
</comment>
<evidence type="ECO:0000313" key="15">
    <source>
        <dbReference type="Proteomes" id="UP000197065"/>
    </source>
</evidence>
<comment type="catalytic activity">
    <reaction evidence="9">
        <text>5,6-dihydrouridine(20a) in tRNA + NADP(+) = uridine(20a) in tRNA + NADPH + H(+)</text>
        <dbReference type="Rhea" id="RHEA:53344"/>
        <dbReference type="Rhea" id="RHEA-COMP:13535"/>
        <dbReference type="Rhea" id="RHEA-COMP:13536"/>
        <dbReference type="ChEBI" id="CHEBI:15378"/>
        <dbReference type="ChEBI" id="CHEBI:57783"/>
        <dbReference type="ChEBI" id="CHEBI:58349"/>
        <dbReference type="ChEBI" id="CHEBI:65315"/>
        <dbReference type="ChEBI" id="CHEBI:74443"/>
    </reaction>
</comment>
<dbReference type="InterPro" id="IPR001269">
    <property type="entry name" value="DUS_fam"/>
</dbReference>
<feature type="active site" description="Proton donor" evidence="9 11">
    <location>
        <position position="95"/>
    </location>
</feature>
<comment type="cofactor">
    <cofactor evidence="1 9 10 12">
        <name>FMN</name>
        <dbReference type="ChEBI" id="CHEBI:58210"/>
    </cofactor>
</comment>
<feature type="binding site" evidence="9 12">
    <location>
        <begin position="228"/>
        <end position="229"/>
    </location>
    <ligand>
        <name>FMN</name>
        <dbReference type="ChEBI" id="CHEBI:58210"/>
    </ligand>
</feature>
<evidence type="ECO:0000256" key="7">
    <source>
        <dbReference type="ARBA" id="ARBA00022884"/>
    </source>
</evidence>
<evidence type="ECO:0000256" key="8">
    <source>
        <dbReference type="ARBA" id="ARBA00023002"/>
    </source>
</evidence>
<evidence type="ECO:0000256" key="4">
    <source>
        <dbReference type="ARBA" id="ARBA00022643"/>
    </source>
</evidence>
<dbReference type="GO" id="GO:0050660">
    <property type="term" value="F:flavin adenine dinucleotide binding"/>
    <property type="evidence" value="ECO:0007669"/>
    <property type="project" value="InterPro"/>
</dbReference>
<keyword evidence="2 9" id="KW-0820">tRNA-binding</keyword>
<dbReference type="Gene3D" id="3.20.20.70">
    <property type="entry name" value="Aldolase class I"/>
    <property type="match status" value="1"/>
</dbReference>
<dbReference type="PANTHER" id="PTHR42907">
    <property type="entry name" value="FMN-LINKED OXIDOREDUCTASES SUPERFAMILY PROTEIN"/>
    <property type="match status" value="1"/>
</dbReference>
<organism evidence="14 15">
    <name type="scientific">Arboricoccus pini</name>
    <dbReference type="NCBI Taxonomy" id="1963835"/>
    <lineage>
        <taxon>Bacteria</taxon>
        <taxon>Pseudomonadati</taxon>
        <taxon>Pseudomonadota</taxon>
        <taxon>Alphaproteobacteria</taxon>
        <taxon>Geminicoccales</taxon>
        <taxon>Geminicoccaceae</taxon>
        <taxon>Arboricoccus</taxon>
    </lineage>
</organism>
<evidence type="ECO:0000256" key="3">
    <source>
        <dbReference type="ARBA" id="ARBA00022630"/>
    </source>
</evidence>
<dbReference type="Pfam" id="PF01207">
    <property type="entry name" value="Dus"/>
    <property type="match status" value="1"/>
</dbReference>
<feature type="binding site" evidence="9 12">
    <location>
        <position position="166"/>
    </location>
    <ligand>
        <name>FMN</name>
        <dbReference type="ChEBI" id="CHEBI:58210"/>
    </ligand>
</feature>
<keyword evidence="6 9" id="KW-0521">NADP</keyword>
<dbReference type="GO" id="GO:0010181">
    <property type="term" value="F:FMN binding"/>
    <property type="evidence" value="ECO:0007669"/>
    <property type="project" value="UniProtKB-UniRule"/>
</dbReference>
<comment type="similarity">
    <text evidence="10">Belongs to the dus family.</text>
</comment>
<protein>
    <recommendedName>
        <fullName evidence="9">tRNA-dihydrouridine(20/20a) synthase</fullName>
        <ecNumber evidence="9">1.3.1.91</ecNumber>
    </recommendedName>
    <alternativeName>
        <fullName evidence="9">U20-specific dihydrouridine synthase</fullName>
        <shortName evidence="9">U20-specific Dus</shortName>
    </alternativeName>
    <alternativeName>
        <fullName evidence="9">tRNA-dihydrouridine synthase A</fullName>
    </alternativeName>
</protein>
<evidence type="ECO:0000256" key="11">
    <source>
        <dbReference type="PIRSR" id="PIRSR006621-1"/>
    </source>
</evidence>
<name>A0A212RC39_9PROT</name>
<dbReference type="GO" id="GO:0102264">
    <property type="term" value="F:tRNA-dihydrouridine20 synthase activity"/>
    <property type="evidence" value="ECO:0007669"/>
    <property type="project" value="UniProtKB-EC"/>
</dbReference>
<keyword evidence="8 9" id="KW-0560">Oxidoreductase</keyword>
<feature type="site" description="Interacts with tRNA" evidence="9">
    <location>
        <position position="92"/>
    </location>
</feature>
<feature type="site" description="Interacts with tRNA" evidence="9">
    <location>
        <position position="181"/>
    </location>
</feature>
<dbReference type="EMBL" id="FYEH01000007">
    <property type="protein sequence ID" value="SNB69755.1"/>
    <property type="molecule type" value="Genomic_DNA"/>
</dbReference>
<reference evidence="14 15" key="1">
    <citation type="submission" date="2017-06" db="EMBL/GenBank/DDBJ databases">
        <authorList>
            <person name="Kim H.J."/>
            <person name="Triplett B.A."/>
        </authorList>
    </citation>
    <scope>NUCLEOTIDE SEQUENCE [LARGE SCALE GENOMIC DNA]</scope>
    <source>
        <strain evidence="14 15">B29T1</strain>
    </source>
</reference>
<feature type="site" description="Interacts with tRNA; defines subfamily-specific binding signature" evidence="9">
    <location>
        <position position="293"/>
    </location>
</feature>
<sequence>MTGLDRRLCVAPMLDWTDRHCRFFHRLITPRAVLYTEMVTTGALLHGDRQRFLGHDTAEHPLALQLGGSEPGELAACAALAEEAGFAEVNLNCGCPSERVQRGSFGACLMREPALVARCVAAMIRATSLPVTVKCRIGVDDVEDMPFLLAFVDEVAAAGCSTFIVHARKAWLKGLSPKENRDLPPLRYELVHALKERAPELEIILNGGLRQVAAACAHLPLLDGVMIGREAYENPIALRAFDAAIFGPLPPLGRIEIVEAMRAYIDREAEAGVPVKSITRHMLGLFNGLPGARAWRRHLSTHAISSKATSAVLLEAATHVDPALELAA</sequence>
<evidence type="ECO:0000256" key="9">
    <source>
        <dbReference type="HAMAP-Rule" id="MF_02041"/>
    </source>
</evidence>
<proteinExistence type="inferred from homology"/>
<dbReference type="PANTHER" id="PTHR42907:SF1">
    <property type="entry name" value="FMN-LINKED OXIDOREDUCTASES SUPERFAMILY PROTEIN"/>
    <property type="match status" value="1"/>
</dbReference>